<sequence>MSYIVEWYRDVIDNKYVTLYIKTLIDPRTQEWFLVPSPGPILTITATYIYFCVSAGPRYMKDKKPYDLRSILIIYNFIQVLISLYLVYEGLMAGWLYEYNFICQPVDYSYKPSSVRMANGVYLYFLCKLIELLDTVFFVLRKKDRQITFLHLFHHSLMPFCAWIGVKFVAGGHPTLLGIINSFVHIFMYTYYMLAAFGPYMQKLLFYLQKFQFYLFCNYTFQASFWFTKFNYFCEPIDYSDTPKARQITILVWDYFMLKLLDLMDTIFFVLRKRQNQITFLHLYHHIGILIAAWGAVKWLPGGHIAFLGFFNTFVHIIMYTHYLLASMKINTSLWKKHITQLQLVQFFVITLHYLQLTWVENCGFPLWPIYVMVPQNLFMIMLFGDFYYKTYMKKKPTIETKMEIDSISTEFSNGKLKEQ</sequence>
<comment type="catalytic activity">
    <reaction evidence="10">
        <text>a very-long-chain acyl-CoA + malonyl-CoA + H(+) = a very-long-chain 3-oxoacyl-CoA + CO2 + CoA</text>
        <dbReference type="Rhea" id="RHEA:32727"/>
        <dbReference type="ChEBI" id="CHEBI:15378"/>
        <dbReference type="ChEBI" id="CHEBI:16526"/>
        <dbReference type="ChEBI" id="CHEBI:57287"/>
        <dbReference type="ChEBI" id="CHEBI:57384"/>
        <dbReference type="ChEBI" id="CHEBI:90725"/>
        <dbReference type="ChEBI" id="CHEBI:90736"/>
        <dbReference type="EC" id="2.3.1.199"/>
    </reaction>
</comment>
<name>A0A151I3W1_9HYME</name>
<feature type="transmembrane region" description="Helical" evidence="10">
    <location>
        <begin position="368"/>
        <end position="389"/>
    </location>
</feature>
<keyword evidence="4 10" id="KW-0812">Transmembrane</keyword>
<dbReference type="GO" id="GO:0019367">
    <property type="term" value="P:fatty acid elongation, saturated fatty acid"/>
    <property type="evidence" value="ECO:0007669"/>
    <property type="project" value="TreeGrafter"/>
</dbReference>
<evidence type="ECO:0000313" key="11">
    <source>
        <dbReference type="EMBL" id="KYM83921.1"/>
    </source>
</evidence>
<feature type="transmembrane region" description="Helical" evidence="10">
    <location>
        <begin position="152"/>
        <end position="170"/>
    </location>
</feature>
<dbReference type="GO" id="GO:0042761">
    <property type="term" value="P:very long-chain fatty acid biosynthetic process"/>
    <property type="evidence" value="ECO:0007669"/>
    <property type="project" value="TreeGrafter"/>
</dbReference>
<keyword evidence="9 10" id="KW-0275">Fatty acid biosynthesis</keyword>
<dbReference type="GO" id="GO:0034625">
    <property type="term" value="P:fatty acid elongation, monounsaturated fatty acid"/>
    <property type="evidence" value="ECO:0007669"/>
    <property type="project" value="TreeGrafter"/>
</dbReference>
<keyword evidence="6 10" id="KW-1133">Transmembrane helix</keyword>
<feature type="transmembrane region" description="Helical" evidence="10">
    <location>
        <begin position="41"/>
        <end position="59"/>
    </location>
</feature>
<evidence type="ECO:0000256" key="7">
    <source>
        <dbReference type="ARBA" id="ARBA00023098"/>
    </source>
</evidence>
<evidence type="ECO:0000256" key="5">
    <source>
        <dbReference type="ARBA" id="ARBA00022832"/>
    </source>
</evidence>
<feature type="transmembrane region" description="Helical" evidence="10">
    <location>
        <begin position="211"/>
        <end position="228"/>
    </location>
</feature>
<dbReference type="Proteomes" id="UP000078540">
    <property type="component" value="Unassembled WGS sequence"/>
</dbReference>
<evidence type="ECO:0000256" key="8">
    <source>
        <dbReference type="ARBA" id="ARBA00023136"/>
    </source>
</evidence>
<dbReference type="GO" id="GO:0009922">
    <property type="term" value="F:fatty acid elongase activity"/>
    <property type="evidence" value="ECO:0007669"/>
    <property type="project" value="UniProtKB-EC"/>
</dbReference>
<proteinExistence type="inferred from homology"/>
<keyword evidence="7 10" id="KW-0443">Lipid metabolism</keyword>
<comment type="caution">
    <text evidence="10">Lacks conserved residue(s) required for the propagation of feature annotation.</text>
</comment>
<dbReference type="GO" id="GO:0034626">
    <property type="term" value="P:fatty acid elongation, polyunsaturated fatty acid"/>
    <property type="evidence" value="ECO:0007669"/>
    <property type="project" value="TreeGrafter"/>
</dbReference>
<keyword evidence="5 10" id="KW-0276">Fatty acid metabolism</keyword>
<dbReference type="PANTHER" id="PTHR11157">
    <property type="entry name" value="FATTY ACID ACYL TRANSFERASE-RELATED"/>
    <property type="match status" value="1"/>
</dbReference>
<evidence type="ECO:0000256" key="6">
    <source>
        <dbReference type="ARBA" id="ARBA00022989"/>
    </source>
</evidence>
<feature type="transmembrane region" description="Helical" evidence="10">
    <location>
        <begin position="71"/>
        <end position="88"/>
    </location>
</feature>
<organism evidence="11 12">
    <name type="scientific">Atta colombica</name>
    <dbReference type="NCBI Taxonomy" id="520822"/>
    <lineage>
        <taxon>Eukaryota</taxon>
        <taxon>Metazoa</taxon>
        <taxon>Ecdysozoa</taxon>
        <taxon>Arthropoda</taxon>
        <taxon>Hexapoda</taxon>
        <taxon>Insecta</taxon>
        <taxon>Pterygota</taxon>
        <taxon>Neoptera</taxon>
        <taxon>Endopterygota</taxon>
        <taxon>Hymenoptera</taxon>
        <taxon>Apocrita</taxon>
        <taxon>Aculeata</taxon>
        <taxon>Formicoidea</taxon>
        <taxon>Formicidae</taxon>
        <taxon>Myrmicinae</taxon>
        <taxon>Atta</taxon>
    </lineage>
</organism>
<comment type="subcellular location">
    <subcellularLocation>
        <location evidence="1">Membrane</location>
        <topology evidence="1">Multi-pass membrane protein</topology>
    </subcellularLocation>
</comment>
<keyword evidence="3 10" id="KW-0808">Transferase</keyword>
<evidence type="ECO:0000256" key="2">
    <source>
        <dbReference type="ARBA" id="ARBA00022516"/>
    </source>
</evidence>
<dbReference type="EC" id="2.3.1.199" evidence="10"/>
<dbReference type="PANTHER" id="PTHR11157:SF28">
    <property type="entry name" value="ELONGATION OF VERY LONG CHAIN FATTY ACIDS PROTEIN"/>
    <property type="match status" value="1"/>
</dbReference>
<dbReference type="GO" id="GO:0030148">
    <property type="term" value="P:sphingolipid biosynthetic process"/>
    <property type="evidence" value="ECO:0007669"/>
    <property type="project" value="TreeGrafter"/>
</dbReference>
<evidence type="ECO:0000313" key="12">
    <source>
        <dbReference type="Proteomes" id="UP000078540"/>
    </source>
</evidence>
<dbReference type="InterPro" id="IPR002076">
    <property type="entry name" value="ELO_fam"/>
</dbReference>
<evidence type="ECO:0000256" key="9">
    <source>
        <dbReference type="ARBA" id="ARBA00023160"/>
    </source>
</evidence>
<comment type="similarity">
    <text evidence="10">Belongs to the ELO family.</text>
</comment>
<feature type="transmembrane region" description="Helical" evidence="10">
    <location>
        <begin position="248"/>
        <end position="271"/>
    </location>
</feature>
<feature type="transmembrane region" description="Helical" evidence="10">
    <location>
        <begin position="176"/>
        <end position="199"/>
    </location>
</feature>
<keyword evidence="8 10" id="KW-0472">Membrane</keyword>
<reference evidence="11 12" key="1">
    <citation type="submission" date="2015-09" db="EMBL/GenBank/DDBJ databases">
        <title>Atta colombica WGS genome.</title>
        <authorList>
            <person name="Nygaard S."/>
            <person name="Hu H."/>
            <person name="Boomsma J."/>
            <person name="Zhang G."/>
        </authorList>
    </citation>
    <scope>NUCLEOTIDE SEQUENCE [LARGE SCALE GENOMIC DNA]</scope>
    <source>
        <strain evidence="11">Treedump-2</strain>
        <tissue evidence="11">Whole body</tissue>
    </source>
</reference>
<evidence type="ECO:0000256" key="1">
    <source>
        <dbReference type="ARBA" id="ARBA00004141"/>
    </source>
</evidence>
<dbReference type="GO" id="GO:0005789">
    <property type="term" value="C:endoplasmic reticulum membrane"/>
    <property type="evidence" value="ECO:0007669"/>
    <property type="project" value="TreeGrafter"/>
</dbReference>
<evidence type="ECO:0000256" key="3">
    <source>
        <dbReference type="ARBA" id="ARBA00022679"/>
    </source>
</evidence>
<dbReference type="STRING" id="520822.A0A151I3W1"/>
<protein>
    <recommendedName>
        <fullName evidence="10">Elongation of very long chain fatty acids protein</fullName>
        <ecNumber evidence="10">2.3.1.199</ecNumber>
    </recommendedName>
    <alternativeName>
        <fullName evidence="10">Very-long-chain 3-oxoacyl-CoA synthase</fullName>
    </alternativeName>
</protein>
<keyword evidence="2 10" id="KW-0444">Lipid biosynthesis</keyword>
<dbReference type="AlphaFoldDB" id="A0A151I3W1"/>
<evidence type="ECO:0000256" key="10">
    <source>
        <dbReference type="RuleBase" id="RU361115"/>
    </source>
</evidence>
<feature type="transmembrane region" description="Helical" evidence="10">
    <location>
        <begin position="121"/>
        <end position="140"/>
    </location>
</feature>
<feature type="transmembrane region" description="Helical" evidence="10">
    <location>
        <begin position="338"/>
        <end position="356"/>
    </location>
</feature>
<evidence type="ECO:0000256" key="4">
    <source>
        <dbReference type="ARBA" id="ARBA00022692"/>
    </source>
</evidence>
<dbReference type="Pfam" id="PF01151">
    <property type="entry name" value="ELO"/>
    <property type="match status" value="1"/>
</dbReference>
<feature type="transmembrane region" description="Helical" evidence="10">
    <location>
        <begin position="283"/>
        <end position="300"/>
    </location>
</feature>
<dbReference type="EMBL" id="KQ976475">
    <property type="protein sequence ID" value="KYM83921.1"/>
    <property type="molecule type" value="Genomic_DNA"/>
</dbReference>
<accession>A0A151I3W1</accession>
<gene>
    <name evidence="11" type="ORF">ALC53_05683</name>
</gene>
<keyword evidence="12" id="KW-1185">Reference proteome</keyword>
<feature type="transmembrane region" description="Helical" evidence="10">
    <location>
        <begin position="306"/>
        <end position="326"/>
    </location>
</feature>